<evidence type="ECO:0000313" key="1">
    <source>
        <dbReference type="EMBL" id="GIY74465.1"/>
    </source>
</evidence>
<gene>
    <name evidence="1" type="ORF">CEXT_746101</name>
</gene>
<sequence>MSVEQESFDNNKKCPLVEQLYLRSSVFQQNKTGPSKDLAGVAGNRFTVALSKYARLILFLGRLLAADIERFFFFFPWMEPQECLWLRKVIV</sequence>
<proteinExistence type="predicted"/>
<accession>A0AAV4VX67</accession>
<organism evidence="1 2">
    <name type="scientific">Caerostris extrusa</name>
    <name type="common">Bark spider</name>
    <name type="synonym">Caerostris bankana</name>
    <dbReference type="NCBI Taxonomy" id="172846"/>
    <lineage>
        <taxon>Eukaryota</taxon>
        <taxon>Metazoa</taxon>
        <taxon>Ecdysozoa</taxon>
        <taxon>Arthropoda</taxon>
        <taxon>Chelicerata</taxon>
        <taxon>Arachnida</taxon>
        <taxon>Araneae</taxon>
        <taxon>Araneomorphae</taxon>
        <taxon>Entelegynae</taxon>
        <taxon>Araneoidea</taxon>
        <taxon>Araneidae</taxon>
        <taxon>Caerostris</taxon>
    </lineage>
</organism>
<dbReference type="Proteomes" id="UP001054945">
    <property type="component" value="Unassembled WGS sequence"/>
</dbReference>
<dbReference type="AlphaFoldDB" id="A0AAV4VX67"/>
<comment type="caution">
    <text evidence="1">The sequence shown here is derived from an EMBL/GenBank/DDBJ whole genome shotgun (WGS) entry which is preliminary data.</text>
</comment>
<dbReference type="EMBL" id="BPLR01015222">
    <property type="protein sequence ID" value="GIY74465.1"/>
    <property type="molecule type" value="Genomic_DNA"/>
</dbReference>
<name>A0AAV4VX67_CAEEX</name>
<reference evidence="1 2" key="1">
    <citation type="submission" date="2021-06" db="EMBL/GenBank/DDBJ databases">
        <title>Caerostris extrusa draft genome.</title>
        <authorList>
            <person name="Kono N."/>
            <person name="Arakawa K."/>
        </authorList>
    </citation>
    <scope>NUCLEOTIDE SEQUENCE [LARGE SCALE GENOMIC DNA]</scope>
</reference>
<protein>
    <submittedName>
        <fullName evidence="1">Uncharacterized protein</fullName>
    </submittedName>
</protein>
<keyword evidence="2" id="KW-1185">Reference proteome</keyword>
<evidence type="ECO:0000313" key="2">
    <source>
        <dbReference type="Proteomes" id="UP001054945"/>
    </source>
</evidence>